<organism evidence="3 4">
    <name type="scientific">Fodinibius salsisoli</name>
    <dbReference type="NCBI Taxonomy" id="2820877"/>
    <lineage>
        <taxon>Bacteria</taxon>
        <taxon>Pseudomonadati</taxon>
        <taxon>Balneolota</taxon>
        <taxon>Balneolia</taxon>
        <taxon>Balneolales</taxon>
        <taxon>Balneolaceae</taxon>
        <taxon>Fodinibius</taxon>
    </lineage>
</organism>
<dbReference type="SUPFAM" id="SSF82771">
    <property type="entry name" value="GIY-YIG endonuclease"/>
    <property type="match status" value="1"/>
</dbReference>
<feature type="domain" description="GIY-YIG" evidence="2">
    <location>
        <begin position="1"/>
        <end position="76"/>
    </location>
</feature>
<name>A0ABT3PIK7_9BACT</name>
<dbReference type="Pfam" id="PF01541">
    <property type="entry name" value="GIY-YIG"/>
    <property type="match status" value="1"/>
</dbReference>
<evidence type="ECO:0000259" key="2">
    <source>
        <dbReference type="PROSITE" id="PS50164"/>
    </source>
</evidence>
<dbReference type="InterPro" id="IPR035901">
    <property type="entry name" value="GIY-YIG_endonuc_sf"/>
</dbReference>
<gene>
    <name evidence="3" type="ORF">J6I44_02830</name>
</gene>
<proteinExistence type="inferred from homology"/>
<evidence type="ECO:0000256" key="1">
    <source>
        <dbReference type="ARBA" id="ARBA00007435"/>
    </source>
</evidence>
<evidence type="ECO:0000313" key="3">
    <source>
        <dbReference type="EMBL" id="MCW9705769.1"/>
    </source>
</evidence>
<evidence type="ECO:0000313" key="4">
    <source>
        <dbReference type="Proteomes" id="UP001207918"/>
    </source>
</evidence>
<dbReference type="PANTHER" id="PTHR34477">
    <property type="entry name" value="UPF0213 PROTEIN YHBQ"/>
    <property type="match status" value="1"/>
</dbReference>
<dbReference type="CDD" id="cd10449">
    <property type="entry name" value="GIY-YIG_SLX1_like"/>
    <property type="match status" value="1"/>
</dbReference>
<dbReference type="PROSITE" id="PS50164">
    <property type="entry name" value="GIY_YIG"/>
    <property type="match status" value="1"/>
</dbReference>
<dbReference type="InterPro" id="IPR050190">
    <property type="entry name" value="UPF0213_domain"/>
</dbReference>
<dbReference type="Gene3D" id="3.40.1440.10">
    <property type="entry name" value="GIY-YIG endonuclease"/>
    <property type="match status" value="1"/>
</dbReference>
<protein>
    <submittedName>
        <fullName evidence="3">GIY-YIG nuclease family protein</fullName>
    </submittedName>
</protein>
<comment type="similarity">
    <text evidence="1">Belongs to the UPF0213 family.</text>
</comment>
<dbReference type="InterPro" id="IPR000305">
    <property type="entry name" value="GIY-YIG_endonuc"/>
</dbReference>
<sequence length="89" mass="10726">MKHFLYILRSEVKETYYIGVSDDPERRLAYHNGESKGYTRRHRPWKIVYSQPFTTEEQALAAEEKVKSWKSKKMIRLLVEGKVDMRDYL</sequence>
<comment type="caution">
    <text evidence="3">The sequence shown here is derived from an EMBL/GenBank/DDBJ whole genome shotgun (WGS) entry which is preliminary data.</text>
</comment>
<reference evidence="3 4" key="1">
    <citation type="submission" date="2021-03" db="EMBL/GenBank/DDBJ databases">
        <title>Aliifodinibius sp. nov., a new bacterium isolated from saline soil.</title>
        <authorList>
            <person name="Galisteo C."/>
            <person name="De La Haba R."/>
            <person name="Sanchez-Porro C."/>
            <person name="Ventosa A."/>
        </authorList>
    </citation>
    <scope>NUCLEOTIDE SEQUENCE [LARGE SCALE GENOMIC DNA]</scope>
    <source>
        <strain evidence="3 4">1BSP15-2V2</strain>
    </source>
</reference>
<dbReference type="Proteomes" id="UP001207918">
    <property type="component" value="Unassembled WGS sequence"/>
</dbReference>
<accession>A0ABT3PIK7</accession>
<dbReference type="RefSeq" id="WP_265764437.1">
    <property type="nucleotide sequence ID" value="NZ_JAGGJA010000002.1"/>
</dbReference>
<keyword evidence="4" id="KW-1185">Reference proteome</keyword>
<dbReference type="EMBL" id="JAGGJA010000002">
    <property type="protein sequence ID" value="MCW9705769.1"/>
    <property type="molecule type" value="Genomic_DNA"/>
</dbReference>
<dbReference type="PANTHER" id="PTHR34477:SF1">
    <property type="entry name" value="UPF0213 PROTEIN YHBQ"/>
    <property type="match status" value="1"/>
</dbReference>